<reference evidence="1 2" key="1">
    <citation type="journal article" date="2018" name="Arch. Microbiol.">
        <title>New insights into the metabolic potential of the phototrophic purple bacterium Rhodopila globiformis DSM 161(T) from its draft genome sequence and evidence for a vanadium-dependent nitrogenase.</title>
        <authorList>
            <person name="Imhoff J.F."/>
            <person name="Rahn T."/>
            <person name="Kunzel S."/>
            <person name="Neulinger S.C."/>
        </authorList>
    </citation>
    <scope>NUCLEOTIDE SEQUENCE [LARGE SCALE GENOMIC DNA]</scope>
    <source>
        <strain evidence="1 2">DSM 16996</strain>
    </source>
</reference>
<dbReference type="Proteomes" id="UP000239089">
    <property type="component" value="Unassembled WGS sequence"/>
</dbReference>
<keyword evidence="2" id="KW-1185">Reference proteome</keyword>
<dbReference type="InterPro" id="IPR053842">
    <property type="entry name" value="NikA-like"/>
</dbReference>
<evidence type="ECO:0000313" key="2">
    <source>
        <dbReference type="Proteomes" id="UP000239089"/>
    </source>
</evidence>
<proteinExistence type="predicted"/>
<sequence length="177" mass="18855">MIQIYGSEESQQWDVLHIQAGQKEASVDHQYTPDALCAGGKADSAGDATCSRAPPSRESLARQPMSVRLSEREFLSVIAAAKACGRAPSVFVRNAALSAAGRPLPPAVMRRDALAQETARAVGKLGQIGNLLNQVARVANATGRLASADATYAYERVARELAAIRQVLLEQDGRGRE</sequence>
<comment type="caution">
    <text evidence="1">The sequence shown here is derived from an EMBL/GenBank/DDBJ whole genome shotgun (WGS) entry which is preliminary data.</text>
</comment>
<evidence type="ECO:0000313" key="1">
    <source>
        <dbReference type="EMBL" id="PPQ30962.1"/>
    </source>
</evidence>
<evidence type="ECO:0008006" key="3">
    <source>
        <dbReference type="Google" id="ProtNLM"/>
    </source>
</evidence>
<name>A0A2S6N8L0_9HYPH</name>
<gene>
    <name evidence="1" type="ORF">CCR94_10805</name>
</gene>
<accession>A0A2S6N8L0</accession>
<organism evidence="1 2">
    <name type="scientific">Rhodoblastus sphagnicola</name>
    <dbReference type="NCBI Taxonomy" id="333368"/>
    <lineage>
        <taxon>Bacteria</taxon>
        <taxon>Pseudomonadati</taxon>
        <taxon>Pseudomonadota</taxon>
        <taxon>Alphaproteobacteria</taxon>
        <taxon>Hyphomicrobiales</taxon>
        <taxon>Rhodoblastaceae</taxon>
        <taxon>Rhodoblastus</taxon>
    </lineage>
</organism>
<dbReference type="Pfam" id="PF21983">
    <property type="entry name" value="NikA-like"/>
    <property type="match status" value="1"/>
</dbReference>
<protein>
    <recommendedName>
        <fullName evidence="3">Bacterial mobilisation domain-containing protein</fullName>
    </recommendedName>
</protein>
<dbReference type="EMBL" id="NHSJ01000069">
    <property type="protein sequence ID" value="PPQ30962.1"/>
    <property type="molecule type" value="Genomic_DNA"/>
</dbReference>
<dbReference type="RefSeq" id="WP_104507866.1">
    <property type="nucleotide sequence ID" value="NZ_JACIGC010000019.1"/>
</dbReference>
<dbReference type="AlphaFoldDB" id="A0A2S6N8L0"/>